<organism evidence="8 9">
    <name type="scientific">Todus mexicanus</name>
    <name type="common">Puerto Rican tody</name>
    <dbReference type="NCBI Taxonomy" id="135184"/>
    <lineage>
        <taxon>Eukaryota</taxon>
        <taxon>Metazoa</taxon>
        <taxon>Chordata</taxon>
        <taxon>Craniata</taxon>
        <taxon>Vertebrata</taxon>
        <taxon>Euteleostomi</taxon>
        <taxon>Archelosauria</taxon>
        <taxon>Archosauria</taxon>
        <taxon>Dinosauria</taxon>
        <taxon>Saurischia</taxon>
        <taxon>Theropoda</taxon>
        <taxon>Coelurosauria</taxon>
        <taxon>Aves</taxon>
        <taxon>Neognathae</taxon>
        <taxon>Neoaves</taxon>
        <taxon>Telluraves</taxon>
        <taxon>Coraciimorphae</taxon>
        <taxon>Coraciiformes</taxon>
        <taxon>Todidae</taxon>
        <taxon>Todus</taxon>
    </lineage>
</organism>
<reference evidence="8" key="1">
    <citation type="submission" date="2019-10" db="EMBL/GenBank/DDBJ databases">
        <title>Bird 10,000 Genomes (B10K) Project - Family phase.</title>
        <authorList>
            <person name="Zhang G."/>
        </authorList>
    </citation>
    <scope>NUCLEOTIDE SEQUENCE</scope>
    <source>
        <strain evidence="8">B10K-DU-002-69</strain>
        <tissue evidence="8">Muscle</tissue>
    </source>
</reference>
<dbReference type="InterPro" id="IPR050826">
    <property type="entry name" value="Krueppel_C2H2_ZnFinger"/>
</dbReference>
<dbReference type="PANTHER" id="PTHR24377">
    <property type="entry name" value="IP01015P-RELATED"/>
    <property type="match status" value="1"/>
</dbReference>
<dbReference type="Gene3D" id="3.30.160.60">
    <property type="entry name" value="Classic Zinc Finger"/>
    <property type="match status" value="2"/>
</dbReference>
<dbReference type="SUPFAM" id="SSF57667">
    <property type="entry name" value="beta-beta-alpha zinc fingers"/>
    <property type="match status" value="1"/>
</dbReference>
<dbReference type="OrthoDB" id="9439903at2759"/>
<gene>
    <name evidence="8" type="primary">Znf160</name>
    <name evidence="8" type="ORF">TODMEX_R00151</name>
</gene>
<keyword evidence="1" id="KW-0479">Metal-binding</keyword>
<keyword evidence="4" id="KW-0862">Zinc</keyword>
<dbReference type="EMBL" id="WEIS01048416">
    <property type="protein sequence ID" value="NWI66526.1"/>
    <property type="molecule type" value="Genomic_DNA"/>
</dbReference>
<evidence type="ECO:0000256" key="4">
    <source>
        <dbReference type="ARBA" id="ARBA00022833"/>
    </source>
</evidence>
<dbReference type="AlphaFoldDB" id="A0A851DFH1"/>
<keyword evidence="9" id="KW-1185">Reference proteome</keyword>
<dbReference type="InterPro" id="IPR013087">
    <property type="entry name" value="Znf_C2H2_type"/>
</dbReference>
<proteinExistence type="predicted"/>
<accession>A0A851DFH1</accession>
<evidence type="ECO:0000256" key="5">
    <source>
        <dbReference type="ARBA" id="ARBA00023242"/>
    </source>
</evidence>
<dbReference type="GO" id="GO:0008270">
    <property type="term" value="F:zinc ion binding"/>
    <property type="evidence" value="ECO:0007669"/>
    <property type="project" value="UniProtKB-KW"/>
</dbReference>
<dbReference type="PROSITE" id="PS50157">
    <property type="entry name" value="ZINC_FINGER_C2H2_2"/>
    <property type="match status" value="1"/>
</dbReference>
<keyword evidence="3 6" id="KW-0863">Zinc-finger</keyword>
<sequence>CEDCSKLFRHASHLLTQRCVHTGERPFKCLLCEKAKTLVLHICLHTGEQPYKRDKCVKSL</sequence>
<name>A0A851DFH1_TODME</name>
<feature type="non-terminal residue" evidence="8">
    <location>
        <position position="60"/>
    </location>
</feature>
<dbReference type="InterPro" id="IPR036236">
    <property type="entry name" value="Znf_C2H2_sf"/>
</dbReference>
<protein>
    <submittedName>
        <fullName evidence="8">ZN160 protein</fullName>
    </submittedName>
</protein>
<evidence type="ECO:0000313" key="8">
    <source>
        <dbReference type="EMBL" id="NWI66526.1"/>
    </source>
</evidence>
<evidence type="ECO:0000259" key="7">
    <source>
        <dbReference type="PROSITE" id="PS50157"/>
    </source>
</evidence>
<evidence type="ECO:0000256" key="2">
    <source>
        <dbReference type="ARBA" id="ARBA00022737"/>
    </source>
</evidence>
<keyword evidence="2" id="KW-0677">Repeat</keyword>
<feature type="non-terminal residue" evidence="8">
    <location>
        <position position="1"/>
    </location>
</feature>
<feature type="domain" description="C2H2-type" evidence="7">
    <location>
        <begin position="1"/>
        <end position="26"/>
    </location>
</feature>
<evidence type="ECO:0000256" key="6">
    <source>
        <dbReference type="PROSITE-ProRule" id="PRU00042"/>
    </source>
</evidence>
<evidence type="ECO:0000313" key="9">
    <source>
        <dbReference type="Proteomes" id="UP000660247"/>
    </source>
</evidence>
<dbReference type="Proteomes" id="UP000660247">
    <property type="component" value="Unassembled WGS sequence"/>
</dbReference>
<evidence type="ECO:0000256" key="3">
    <source>
        <dbReference type="ARBA" id="ARBA00022771"/>
    </source>
</evidence>
<keyword evidence="5" id="KW-0539">Nucleus</keyword>
<comment type="caution">
    <text evidence="8">The sequence shown here is derived from an EMBL/GenBank/DDBJ whole genome shotgun (WGS) entry which is preliminary data.</text>
</comment>
<evidence type="ECO:0000256" key="1">
    <source>
        <dbReference type="ARBA" id="ARBA00022723"/>
    </source>
</evidence>